<gene>
    <name evidence="1" type="ORF">PCANC_08645</name>
</gene>
<sequence>MTIFADSGDGLQTFDHVEGTSLLSPDEIKRLKEESKSLSGIQYLHAAEEARKSLQKMLHENDFTTIALKTAPSEITEVLKAYKHKVAVIWTGPVDKLPNSENWATKYNYAIAPEASDHVQAKFSNYIIPLADSLTERMIADAGKQKAILDYKEKILNKKADRGAKYQKAISDIAG</sequence>
<dbReference type="EMBL" id="PGCJ01000790">
    <property type="protein sequence ID" value="PLW20923.1"/>
    <property type="molecule type" value="Genomic_DNA"/>
</dbReference>
<dbReference type="AlphaFoldDB" id="A0A2N5T618"/>
<organism evidence="1 2">
    <name type="scientific">Puccinia coronata f. sp. avenae</name>
    <dbReference type="NCBI Taxonomy" id="200324"/>
    <lineage>
        <taxon>Eukaryota</taxon>
        <taxon>Fungi</taxon>
        <taxon>Dikarya</taxon>
        <taxon>Basidiomycota</taxon>
        <taxon>Pucciniomycotina</taxon>
        <taxon>Pucciniomycetes</taxon>
        <taxon>Pucciniales</taxon>
        <taxon>Pucciniaceae</taxon>
        <taxon>Puccinia</taxon>
    </lineage>
</organism>
<reference evidence="1 2" key="1">
    <citation type="submission" date="2017-11" db="EMBL/GenBank/DDBJ databases">
        <title>De novo assembly and phasing of dikaryotic genomes from two isolates of Puccinia coronata f. sp. avenae, the causal agent of oat crown rust.</title>
        <authorList>
            <person name="Miller M.E."/>
            <person name="Zhang Y."/>
            <person name="Omidvar V."/>
            <person name="Sperschneider J."/>
            <person name="Schwessinger B."/>
            <person name="Raley C."/>
            <person name="Palmer J.M."/>
            <person name="Garnica D."/>
            <person name="Upadhyaya N."/>
            <person name="Rathjen J."/>
            <person name="Taylor J.M."/>
            <person name="Park R.F."/>
            <person name="Dodds P.N."/>
            <person name="Hirsch C.D."/>
            <person name="Kianian S.F."/>
            <person name="Figueroa M."/>
        </authorList>
    </citation>
    <scope>NUCLEOTIDE SEQUENCE [LARGE SCALE GENOMIC DNA]</scope>
    <source>
        <strain evidence="1">12NC29</strain>
    </source>
</reference>
<evidence type="ECO:0000313" key="2">
    <source>
        <dbReference type="Proteomes" id="UP000235388"/>
    </source>
</evidence>
<evidence type="ECO:0000313" key="1">
    <source>
        <dbReference type="EMBL" id="PLW20923.1"/>
    </source>
</evidence>
<dbReference type="OrthoDB" id="2504536at2759"/>
<name>A0A2N5T618_9BASI</name>
<keyword evidence="2" id="KW-1185">Reference proteome</keyword>
<protein>
    <submittedName>
        <fullName evidence="1">Uncharacterized protein</fullName>
    </submittedName>
</protein>
<accession>A0A2N5T618</accession>
<proteinExistence type="predicted"/>
<dbReference type="Proteomes" id="UP000235388">
    <property type="component" value="Unassembled WGS sequence"/>
</dbReference>
<comment type="caution">
    <text evidence="1">The sequence shown here is derived from an EMBL/GenBank/DDBJ whole genome shotgun (WGS) entry which is preliminary data.</text>
</comment>